<evidence type="ECO:0000256" key="1">
    <source>
        <dbReference type="SAM" id="MobiDB-lite"/>
    </source>
</evidence>
<dbReference type="AlphaFoldDB" id="A0A1X2I9J1"/>
<dbReference type="Proteomes" id="UP000193560">
    <property type="component" value="Unassembled WGS sequence"/>
</dbReference>
<feature type="region of interest" description="Disordered" evidence="1">
    <location>
        <begin position="1"/>
        <end position="36"/>
    </location>
</feature>
<feature type="compositionally biased region" description="Polar residues" evidence="1">
    <location>
        <begin position="8"/>
        <end position="22"/>
    </location>
</feature>
<keyword evidence="3" id="KW-1185">Reference proteome</keyword>
<dbReference type="OrthoDB" id="2100128at2759"/>
<accession>A0A1X2I9J1</accession>
<sequence>MRKYSERSPASPSNTIDKNVTDSNNNNNISSASPYREALPLKKSTRDWSTPPSTNIQNLSLISRSSGSENIPSLKSVELQIELWNDICRKTSQVKNPSDTKQWASLVALFRKLREGIWASHWSEGNIRFAVKVYEESVHTSLRGQEFAEFRKAIRGLVDDLYILHEDGINGHYLALDVIYRACHLQQPQEAMNIIYRTELSGSPYHHGNEIKYAKQIVHALSTNNWVHFFRLTSTSTADLVILD</sequence>
<dbReference type="STRING" id="90262.A0A1X2I9J1"/>
<dbReference type="EMBL" id="MCGE01000019">
    <property type="protein sequence ID" value="ORZ12270.1"/>
    <property type="molecule type" value="Genomic_DNA"/>
</dbReference>
<proteinExistence type="predicted"/>
<evidence type="ECO:0000313" key="3">
    <source>
        <dbReference type="Proteomes" id="UP000193560"/>
    </source>
</evidence>
<evidence type="ECO:0000313" key="2">
    <source>
        <dbReference type="EMBL" id="ORZ12270.1"/>
    </source>
</evidence>
<name>A0A1X2I9J1_9FUNG</name>
<feature type="compositionally biased region" description="Low complexity" evidence="1">
    <location>
        <begin position="23"/>
        <end position="33"/>
    </location>
</feature>
<organism evidence="2 3">
    <name type="scientific">Absidia repens</name>
    <dbReference type="NCBI Taxonomy" id="90262"/>
    <lineage>
        <taxon>Eukaryota</taxon>
        <taxon>Fungi</taxon>
        <taxon>Fungi incertae sedis</taxon>
        <taxon>Mucoromycota</taxon>
        <taxon>Mucoromycotina</taxon>
        <taxon>Mucoromycetes</taxon>
        <taxon>Mucorales</taxon>
        <taxon>Cunninghamellaceae</taxon>
        <taxon>Absidia</taxon>
    </lineage>
</organism>
<reference evidence="2 3" key="1">
    <citation type="submission" date="2016-07" db="EMBL/GenBank/DDBJ databases">
        <title>Pervasive Adenine N6-methylation of Active Genes in Fungi.</title>
        <authorList>
            <consortium name="DOE Joint Genome Institute"/>
            <person name="Mondo S.J."/>
            <person name="Dannebaum R.O."/>
            <person name="Kuo R.C."/>
            <person name="Labutti K."/>
            <person name="Haridas S."/>
            <person name="Kuo A."/>
            <person name="Salamov A."/>
            <person name="Ahrendt S.R."/>
            <person name="Lipzen A."/>
            <person name="Sullivan W."/>
            <person name="Andreopoulos W.B."/>
            <person name="Clum A."/>
            <person name="Lindquist E."/>
            <person name="Daum C."/>
            <person name="Ramamoorthy G.K."/>
            <person name="Gryganskyi A."/>
            <person name="Culley D."/>
            <person name="Magnuson J.K."/>
            <person name="James T.Y."/>
            <person name="O'Malley M.A."/>
            <person name="Stajich J.E."/>
            <person name="Spatafora J.W."/>
            <person name="Visel A."/>
            <person name="Grigoriev I.V."/>
        </authorList>
    </citation>
    <scope>NUCLEOTIDE SEQUENCE [LARGE SCALE GENOMIC DNA]</scope>
    <source>
        <strain evidence="2 3">NRRL 1336</strain>
    </source>
</reference>
<gene>
    <name evidence="2" type="ORF">BCR42DRAFT_453622</name>
</gene>
<comment type="caution">
    <text evidence="2">The sequence shown here is derived from an EMBL/GenBank/DDBJ whole genome shotgun (WGS) entry which is preliminary data.</text>
</comment>
<dbReference type="PANTHER" id="PTHR39398">
    <property type="entry name" value="YALI0F14311P"/>
    <property type="match status" value="1"/>
</dbReference>
<protein>
    <submittedName>
        <fullName evidence="2">Uncharacterized protein</fullName>
    </submittedName>
</protein>
<dbReference type="PANTHER" id="PTHR39398:SF1">
    <property type="entry name" value="CSN8_PSMD8_EIF3K DOMAIN-CONTAINING PROTEIN"/>
    <property type="match status" value="1"/>
</dbReference>